<dbReference type="InterPro" id="IPR058533">
    <property type="entry name" value="Cation_efflux_TM"/>
</dbReference>
<feature type="transmembrane region" description="Helical" evidence="6">
    <location>
        <begin position="51"/>
        <end position="67"/>
    </location>
</feature>
<evidence type="ECO:0000256" key="2">
    <source>
        <dbReference type="ARBA" id="ARBA00022692"/>
    </source>
</evidence>
<keyword evidence="3" id="KW-0406">Ion transport</keyword>
<dbReference type="Pfam" id="PF01545">
    <property type="entry name" value="Cation_efflux"/>
    <property type="match status" value="1"/>
</dbReference>
<evidence type="ECO:0000313" key="9">
    <source>
        <dbReference type="Proteomes" id="UP000251186"/>
    </source>
</evidence>
<protein>
    <submittedName>
        <fullName evidence="8">Cadmium, cobalt and zinc/H(+)-K(+) antiporter</fullName>
    </submittedName>
</protein>
<organism evidence="8 9">
    <name type="scientific">Brevundimonas vesicularis</name>
    <name type="common">Pseudomonas vesicularis</name>
    <dbReference type="NCBI Taxonomy" id="41276"/>
    <lineage>
        <taxon>Bacteria</taxon>
        <taxon>Pseudomonadati</taxon>
        <taxon>Pseudomonadota</taxon>
        <taxon>Alphaproteobacteria</taxon>
        <taxon>Caulobacterales</taxon>
        <taxon>Caulobacteraceae</taxon>
        <taxon>Brevundimonas</taxon>
    </lineage>
</organism>
<dbReference type="PANTHER" id="PTHR11562:SF17">
    <property type="entry name" value="RE54080P-RELATED"/>
    <property type="match status" value="1"/>
</dbReference>
<name>A0A2X1CYH6_BREVE</name>
<evidence type="ECO:0000259" key="7">
    <source>
        <dbReference type="Pfam" id="PF01545"/>
    </source>
</evidence>
<dbReference type="AlphaFoldDB" id="A0A2X1CYH6"/>
<feature type="transmembrane region" description="Helical" evidence="6">
    <location>
        <begin position="74"/>
        <end position="95"/>
    </location>
</feature>
<evidence type="ECO:0000256" key="3">
    <source>
        <dbReference type="ARBA" id="ARBA00022906"/>
    </source>
</evidence>
<dbReference type="Gene3D" id="1.20.1510.10">
    <property type="entry name" value="Cation efflux protein transmembrane domain"/>
    <property type="match status" value="1"/>
</dbReference>
<keyword evidence="3" id="KW-0864">Zinc transport</keyword>
<dbReference type="Proteomes" id="UP000251186">
    <property type="component" value="Unassembled WGS sequence"/>
</dbReference>
<dbReference type="GO" id="GO:0005886">
    <property type="term" value="C:plasma membrane"/>
    <property type="evidence" value="ECO:0007669"/>
    <property type="project" value="TreeGrafter"/>
</dbReference>
<dbReference type="GeneID" id="88841194"/>
<dbReference type="PANTHER" id="PTHR11562">
    <property type="entry name" value="CATION EFFLUX PROTEIN/ ZINC TRANSPORTER"/>
    <property type="match status" value="1"/>
</dbReference>
<dbReference type="InterPro" id="IPR027469">
    <property type="entry name" value="Cation_efflux_TMD_sf"/>
</dbReference>
<reference evidence="8 9" key="1">
    <citation type="submission" date="2018-06" db="EMBL/GenBank/DDBJ databases">
        <authorList>
            <consortium name="Pathogen Informatics"/>
            <person name="Doyle S."/>
        </authorList>
    </citation>
    <scope>NUCLEOTIDE SEQUENCE [LARGE SCALE GENOMIC DNA]</scope>
    <source>
        <strain evidence="8 9">NCTC11166</strain>
    </source>
</reference>
<gene>
    <name evidence="8" type="primary">czcD_3</name>
    <name evidence="8" type="ORF">NCTC11166_01566</name>
</gene>
<dbReference type="SUPFAM" id="SSF161111">
    <property type="entry name" value="Cation efflux protein transmembrane domain-like"/>
    <property type="match status" value="1"/>
</dbReference>
<dbReference type="RefSeq" id="WP_112862349.1">
    <property type="nucleotide sequence ID" value="NZ_UAQP01000005.1"/>
</dbReference>
<feature type="domain" description="Cation efflux protein transmembrane" evidence="7">
    <location>
        <begin position="16"/>
        <end position="188"/>
    </location>
</feature>
<evidence type="ECO:0000256" key="5">
    <source>
        <dbReference type="ARBA" id="ARBA00023136"/>
    </source>
</evidence>
<dbReference type="InterPro" id="IPR050681">
    <property type="entry name" value="CDF/SLC30A"/>
</dbReference>
<evidence type="ECO:0000256" key="4">
    <source>
        <dbReference type="ARBA" id="ARBA00022989"/>
    </source>
</evidence>
<evidence type="ECO:0000313" key="8">
    <source>
        <dbReference type="EMBL" id="SPU53495.1"/>
    </source>
</evidence>
<keyword evidence="3" id="KW-0862">Zinc</keyword>
<evidence type="ECO:0000256" key="6">
    <source>
        <dbReference type="SAM" id="Phobius"/>
    </source>
</evidence>
<evidence type="ECO:0000256" key="1">
    <source>
        <dbReference type="ARBA" id="ARBA00004141"/>
    </source>
</evidence>
<proteinExistence type="predicted"/>
<keyword evidence="5 6" id="KW-0472">Membrane</keyword>
<keyword evidence="4 6" id="KW-1133">Transmembrane helix</keyword>
<sequence length="200" mass="20704">MARTQDDRRQRRTLLTVLGLNAGLAAALGIGGVSADSSALLANALDNASDAAVYLISFLAIGRTGGWKRGAARVSGVMLLVFAAGVLVDAVRRVITGTEPIGPTMMALALVAAVVNLICLQLIRRQHSGDVNMKAAETFSFNDFASNGGILVAGGLVLWLDQAWPDLVVGVLVAAIAIKGGVEILRDANAASEQPEERAS</sequence>
<keyword evidence="3" id="KW-0813">Transport</keyword>
<feature type="transmembrane region" description="Helical" evidence="6">
    <location>
        <begin position="101"/>
        <end position="123"/>
    </location>
</feature>
<dbReference type="GO" id="GO:0005385">
    <property type="term" value="F:zinc ion transmembrane transporter activity"/>
    <property type="evidence" value="ECO:0007669"/>
    <property type="project" value="TreeGrafter"/>
</dbReference>
<keyword evidence="2 6" id="KW-0812">Transmembrane</keyword>
<comment type="subcellular location">
    <subcellularLocation>
        <location evidence="1">Membrane</location>
        <topology evidence="1">Multi-pass membrane protein</topology>
    </subcellularLocation>
</comment>
<dbReference type="EMBL" id="UAQP01000005">
    <property type="protein sequence ID" value="SPU53495.1"/>
    <property type="molecule type" value="Genomic_DNA"/>
</dbReference>
<accession>A0A2X1CYH6</accession>